<dbReference type="Proteomes" id="UP000662747">
    <property type="component" value="Chromosome"/>
</dbReference>
<organism evidence="2 3">
    <name type="scientific">Pyxidicoccus parkwayensis</name>
    <dbReference type="NCBI Taxonomy" id="2813578"/>
    <lineage>
        <taxon>Bacteria</taxon>
        <taxon>Pseudomonadati</taxon>
        <taxon>Myxococcota</taxon>
        <taxon>Myxococcia</taxon>
        <taxon>Myxococcales</taxon>
        <taxon>Cystobacterineae</taxon>
        <taxon>Myxococcaceae</taxon>
        <taxon>Pyxidicoccus</taxon>
    </lineage>
</organism>
<evidence type="ECO:0000313" key="2">
    <source>
        <dbReference type="EMBL" id="QSQ21457.1"/>
    </source>
</evidence>
<name>A0ABX7NVF8_9BACT</name>
<accession>A0ABX7NVF8</accession>
<reference evidence="2 3" key="1">
    <citation type="submission" date="2021-02" db="EMBL/GenBank/DDBJ databases">
        <title>De Novo genome assembly of isolated myxobacteria.</title>
        <authorList>
            <person name="Stevens D.C."/>
        </authorList>
    </citation>
    <scope>NUCLEOTIDE SEQUENCE [LARGE SCALE GENOMIC DNA]</scope>
    <source>
        <strain evidence="3">SCPEA02</strain>
    </source>
</reference>
<protein>
    <recommendedName>
        <fullName evidence="4">PEGA domain-containing protein</fullName>
    </recommendedName>
</protein>
<dbReference type="RefSeq" id="WP_206723035.1">
    <property type="nucleotide sequence ID" value="NZ_CP071090.1"/>
</dbReference>
<evidence type="ECO:0008006" key="4">
    <source>
        <dbReference type="Google" id="ProtNLM"/>
    </source>
</evidence>
<feature type="signal peptide" evidence="1">
    <location>
        <begin position="1"/>
        <end position="18"/>
    </location>
</feature>
<feature type="chain" id="PRO_5045383888" description="PEGA domain-containing protein" evidence="1">
    <location>
        <begin position="19"/>
        <end position="302"/>
    </location>
</feature>
<gene>
    <name evidence="2" type="ORF">JY651_40770</name>
</gene>
<keyword evidence="1" id="KW-0732">Signal</keyword>
<dbReference type="EMBL" id="CP071090">
    <property type="protein sequence ID" value="QSQ21457.1"/>
    <property type="molecule type" value="Genomic_DNA"/>
</dbReference>
<keyword evidence="3" id="KW-1185">Reference proteome</keyword>
<evidence type="ECO:0000256" key="1">
    <source>
        <dbReference type="SAM" id="SignalP"/>
    </source>
</evidence>
<sequence>MSLRWSLLFLSLSATALAEDGVTVRVRCPEKCTVVLDGKNGLRVTDSTWEFEGIDTGARRVEATGVLGRPLVSGFAEIPDVARADVFLTSNKRIAVERGSTSRPGTPKWAEDRKVPVKGGAKSVAIVRCPEDCTVLLDGNHGLRRDERTWEFKDVEPGRRRVEATASLFSRKLFLDYVDVPAGAEATFYGDSKGNVRLTEDRSLEAVEQERARVRKAGTSELNVRCQKPCTVSLDGARRGSSNATNVLLRDVEPGAHELDVVFTVGKSHRRMKLDVRASSETFITASEDDGFQVTNTKPLTP</sequence>
<proteinExistence type="predicted"/>
<evidence type="ECO:0000313" key="3">
    <source>
        <dbReference type="Proteomes" id="UP000662747"/>
    </source>
</evidence>